<feature type="domain" description="FAD dependent oxidoreductase" evidence="3">
    <location>
        <begin position="12"/>
        <end position="401"/>
    </location>
</feature>
<dbReference type="RefSeq" id="WP_104007526.1">
    <property type="nucleotide sequence ID" value="NZ_FNVD01000005.1"/>
</dbReference>
<dbReference type="EMBL" id="FNVD01000005">
    <property type="protein sequence ID" value="SEF80654.1"/>
    <property type="molecule type" value="Genomic_DNA"/>
</dbReference>
<sequence>MSNTAANGQKTVAVIGAGIVGVSTAIWLQRAGYDVILIDRAGPAEGASFGNGGVLASCSVVPVTVPGLIWKAPKMLFSSDQPLFLKWGYLPRLMPWLLRYLSHANADDVRRVARALAPIIGDSLNDHLALARGTGAEKWVVPSDYLFVYDDRAQYEGDAFGWGIRRESGFQWDEMEADTFHAYDPAFSADLNFAARLRGHGRIADPGRYVKDLAAHVERDGGRLVIAEVEDIVRDGGRVTGVRAGGETIPCDAAVVTAGVWSGPLMERLGLHVPLESERGYHVELWEPTVMPKSPVMIVSGKFVMTPMEGRLRLAGIVEFGGTEAPPSRAPFELLKRHLPRVLPGIRYGEVTEWMGHRPAPSDSIPVIGEIPGLQGAYAGFGHHHIGLTGGPKTGQLLARLISGQRPNVDLSPYSPARFARAGQ</sequence>
<protein>
    <submittedName>
        <fullName evidence="4">D-amino-acid dehydrogenase</fullName>
    </submittedName>
</protein>
<organism evidence="4 5">
    <name type="scientific">Jhaorihella thermophila</name>
    <dbReference type="NCBI Taxonomy" id="488547"/>
    <lineage>
        <taxon>Bacteria</taxon>
        <taxon>Pseudomonadati</taxon>
        <taxon>Pseudomonadota</taxon>
        <taxon>Alphaproteobacteria</taxon>
        <taxon>Rhodobacterales</taxon>
        <taxon>Paracoccaceae</taxon>
        <taxon>Jhaorihella</taxon>
    </lineage>
</organism>
<gene>
    <name evidence="4" type="ORF">SAMN05421751_10568</name>
</gene>
<name>A0A1H5V0B9_9RHOB</name>
<keyword evidence="1" id="KW-0560">Oxidoreductase</keyword>
<dbReference type="OrthoDB" id="9805337at2"/>
<keyword evidence="2" id="KW-0472">Membrane</keyword>
<dbReference type="SUPFAM" id="SSF54373">
    <property type="entry name" value="FAD-linked reductases, C-terminal domain"/>
    <property type="match status" value="1"/>
</dbReference>
<keyword evidence="5" id="KW-1185">Reference proteome</keyword>
<dbReference type="Gene3D" id="3.50.50.60">
    <property type="entry name" value="FAD/NAD(P)-binding domain"/>
    <property type="match status" value="2"/>
</dbReference>
<evidence type="ECO:0000256" key="2">
    <source>
        <dbReference type="SAM" id="Phobius"/>
    </source>
</evidence>
<accession>A0A1H5V0B9</accession>
<evidence type="ECO:0000313" key="4">
    <source>
        <dbReference type="EMBL" id="SEF80654.1"/>
    </source>
</evidence>
<dbReference type="InterPro" id="IPR036188">
    <property type="entry name" value="FAD/NAD-bd_sf"/>
</dbReference>
<proteinExistence type="predicted"/>
<evidence type="ECO:0000259" key="3">
    <source>
        <dbReference type="Pfam" id="PF01266"/>
    </source>
</evidence>
<reference evidence="4 5" key="1">
    <citation type="submission" date="2016-10" db="EMBL/GenBank/DDBJ databases">
        <authorList>
            <person name="de Groot N.N."/>
        </authorList>
    </citation>
    <scope>NUCLEOTIDE SEQUENCE [LARGE SCALE GENOMIC DNA]</scope>
    <source>
        <strain evidence="4 5">DSM 23413</strain>
    </source>
</reference>
<dbReference type="AlphaFoldDB" id="A0A1H5V0B9"/>
<dbReference type="Pfam" id="PF01266">
    <property type="entry name" value="DAO"/>
    <property type="match status" value="1"/>
</dbReference>
<dbReference type="SUPFAM" id="SSF51905">
    <property type="entry name" value="FAD/NAD(P)-binding domain"/>
    <property type="match status" value="1"/>
</dbReference>
<dbReference type="InterPro" id="IPR006076">
    <property type="entry name" value="FAD-dep_OxRdtase"/>
</dbReference>
<dbReference type="GO" id="GO:0005737">
    <property type="term" value="C:cytoplasm"/>
    <property type="evidence" value="ECO:0007669"/>
    <property type="project" value="TreeGrafter"/>
</dbReference>
<evidence type="ECO:0000256" key="1">
    <source>
        <dbReference type="ARBA" id="ARBA00023002"/>
    </source>
</evidence>
<dbReference type="Gene3D" id="3.30.9.10">
    <property type="entry name" value="D-Amino Acid Oxidase, subunit A, domain 2"/>
    <property type="match status" value="1"/>
</dbReference>
<dbReference type="PANTHER" id="PTHR13847:SF289">
    <property type="entry name" value="GLYCINE OXIDASE"/>
    <property type="match status" value="1"/>
</dbReference>
<keyword evidence="2" id="KW-1133">Transmembrane helix</keyword>
<keyword evidence="2" id="KW-0812">Transmembrane</keyword>
<dbReference type="PANTHER" id="PTHR13847">
    <property type="entry name" value="SARCOSINE DEHYDROGENASE-RELATED"/>
    <property type="match status" value="1"/>
</dbReference>
<dbReference type="GO" id="GO:0016491">
    <property type="term" value="F:oxidoreductase activity"/>
    <property type="evidence" value="ECO:0007669"/>
    <property type="project" value="UniProtKB-KW"/>
</dbReference>
<evidence type="ECO:0000313" key="5">
    <source>
        <dbReference type="Proteomes" id="UP000236742"/>
    </source>
</evidence>
<feature type="transmembrane region" description="Helical" evidence="2">
    <location>
        <begin position="12"/>
        <end position="29"/>
    </location>
</feature>
<dbReference type="Proteomes" id="UP000236742">
    <property type="component" value="Unassembled WGS sequence"/>
</dbReference>